<evidence type="ECO:0000313" key="1">
    <source>
        <dbReference type="EMBL" id="BBL61514.1"/>
    </source>
</evidence>
<name>A0ACA8R2H9_METAZ</name>
<dbReference type="EMBL" id="AP019779">
    <property type="protein sequence ID" value="BBL61514.1"/>
    <property type="molecule type" value="Genomic_DNA"/>
</dbReference>
<accession>A0ACA8R2H9</accession>
<dbReference type="Proteomes" id="UP000825015">
    <property type="component" value="Chromosome"/>
</dbReference>
<proteinExistence type="predicted"/>
<organism evidence="1 2">
    <name type="scientific">Methanobrevibacter arboriphilus</name>
    <dbReference type="NCBI Taxonomy" id="39441"/>
    <lineage>
        <taxon>Archaea</taxon>
        <taxon>Methanobacteriati</taxon>
        <taxon>Methanobacteriota</taxon>
        <taxon>Methanomada group</taxon>
        <taxon>Methanobacteria</taxon>
        <taxon>Methanobacteriales</taxon>
        <taxon>Methanobacteriaceae</taxon>
        <taxon>Methanobrevibacter</taxon>
    </lineage>
</organism>
<evidence type="ECO:0000313" key="2">
    <source>
        <dbReference type="Proteomes" id="UP000825015"/>
    </source>
</evidence>
<gene>
    <name evidence="1" type="ORF">MarbSA_05540</name>
</gene>
<protein>
    <submittedName>
        <fullName evidence="1">Uncharacterized protein</fullName>
    </submittedName>
</protein>
<reference evidence="1" key="1">
    <citation type="submission" date="2019-06" db="EMBL/GenBank/DDBJ databases">
        <title>Complete genome sequence of Methanobrevibacter arboriphilus strain SA.</title>
        <authorList>
            <person name="Asakawa S."/>
        </authorList>
    </citation>
    <scope>NUCLEOTIDE SEQUENCE</scope>
    <source>
        <strain evidence="1">SA</strain>
    </source>
</reference>
<sequence>MPKLARKVIGHLDQCIMALKSSNHPKKYSFKSEKDLYRQLQIYLNNLIDKKVNQINDPDLNKYTANSFAQEAIFLNIFSLNNPTIVRDFQTILNSPLTDNNAVTRNLISVSADNTARIISELETERVLKNLEYVERTLEQSKIDLDKYNSLSEKLSPTVSRQEILERSLEEGKMYNGRDLSYKELNNLAKNLENYKTHRVDYDEALAINEEARANGLPPVYTHKKWIWSGLENTRHSNMDDEIVELEDMFEVKNEVSGDIDHLLFPGDVENYHNPGNIINCGCTYEIISDYSDYEEINNQLSEDSLKELDKKYSKEYSENVKRSMKMYSDDGNIVNDCLINHNGKWNSDLETKYGINEQKYKNMVKNLNNSQVKLVEDTNLFRGFKNNVNDFYLGQSIEHSGFASTSFDRGVAKFHATEKGSILQIDAPKGTKGVYIKQNSLRPEEVEFLLPKGTVLEVYKINKSNGIVHCALNYL</sequence>
<keyword evidence="2" id="KW-1185">Reference proteome</keyword>